<dbReference type="OrthoDB" id="9798104at2"/>
<dbReference type="SUPFAM" id="SSF46785">
    <property type="entry name" value="Winged helix' DNA-binding domain"/>
    <property type="match status" value="1"/>
</dbReference>
<gene>
    <name evidence="6" type="ORF">CLPU_2c00830</name>
</gene>
<dbReference type="InterPro" id="IPR036390">
    <property type="entry name" value="WH_DNA-bd_sf"/>
</dbReference>
<keyword evidence="7" id="KW-1185">Reference proteome</keyword>
<dbReference type="PROSITE" id="PS51063">
    <property type="entry name" value="HTH_CRP_2"/>
    <property type="match status" value="1"/>
</dbReference>
<dbReference type="Gene3D" id="1.10.10.10">
    <property type="entry name" value="Winged helix-like DNA-binding domain superfamily/Winged helix DNA-binding domain"/>
    <property type="match status" value="1"/>
</dbReference>
<sequence length="243" mass="27590">MIIIVRCNSDIGISCDNCENDLCISQIPLLSSLNKEELAEISKGVVTTKFKKGEQIFNQGDTGNKLFIICSGKIKIYKYTADGKEQIMYILSKGDFIGAFHLLKEDKFEFSAQALENTQICTLEKKEFDKIILKNPHITLKVFEKAYERIIRVERLVERLSTNNSDAKVAALLVNLVKDFGEKTKDGILLNLSINREEMGSYAGIARETIIRKLKMFEEMELIELIGNKKILIKDISALKLME</sequence>
<dbReference type="PANTHER" id="PTHR24567:SF28">
    <property type="entry name" value="LISTERIOLYSIN REGULATORY PROTEIN"/>
    <property type="match status" value="1"/>
</dbReference>
<feature type="domain" description="HTH crp-type" evidence="5">
    <location>
        <begin position="163"/>
        <end position="237"/>
    </location>
</feature>
<dbReference type="CDD" id="cd00092">
    <property type="entry name" value="HTH_CRP"/>
    <property type="match status" value="1"/>
</dbReference>
<evidence type="ECO:0000256" key="3">
    <source>
        <dbReference type="ARBA" id="ARBA00023163"/>
    </source>
</evidence>
<dbReference type="SMART" id="SM00100">
    <property type="entry name" value="cNMP"/>
    <property type="match status" value="1"/>
</dbReference>
<dbReference type="EMBL" id="LGSS01000002">
    <property type="protein sequence ID" value="KNF09632.1"/>
    <property type="molecule type" value="Genomic_DNA"/>
</dbReference>
<feature type="domain" description="Cyclic nucleotide-binding" evidence="4">
    <location>
        <begin position="29"/>
        <end position="149"/>
    </location>
</feature>
<comment type="caution">
    <text evidence="6">The sequence shown here is derived from an EMBL/GenBank/DDBJ whole genome shotgun (WGS) entry which is preliminary data.</text>
</comment>
<dbReference type="RefSeq" id="WP_050354029.1">
    <property type="nucleotide sequence ID" value="NZ_LGSS01000002.1"/>
</dbReference>
<dbReference type="PROSITE" id="PS50042">
    <property type="entry name" value="CNMP_BINDING_3"/>
    <property type="match status" value="1"/>
</dbReference>
<evidence type="ECO:0000313" key="6">
    <source>
        <dbReference type="EMBL" id="KNF09632.1"/>
    </source>
</evidence>
<evidence type="ECO:0000256" key="1">
    <source>
        <dbReference type="ARBA" id="ARBA00023015"/>
    </source>
</evidence>
<proteinExistence type="predicted"/>
<dbReference type="InterPro" id="IPR050397">
    <property type="entry name" value="Env_Response_Regulators"/>
</dbReference>
<organism evidence="6 7">
    <name type="scientific">Gottschalkia purinilytica</name>
    <name type="common">Clostridium purinilyticum</name>
    <dbReference type="NCBI Taxonomy" id="1503"/>
    <lineage>
        <taxon>Bacteria</taxon>
        <taxon>Bacillati</taxon>
        <taxon>Bacillota</taxon>
        <taxon>Tissierellia</taxon>
        <taxon>Tissierellales</taxon>
        <taxon>Gottschalkiaceae</taxon>
        <taxon>Gottschalkia</taxon>
    </lineage>
</organism>
<dbReference type="InterPro" id="IPR018490">
    <property type="entry name" value="cNMP-bd_dom_sf"/>
</dbReference>
<dbReference type="Gene3D" id="2.60.120.10">
    <property type="entry name" value="Jelly Rolls"/>
    <property type="match status" value="1"/>
</dbReference>
<dbReference type="GO" id="GO:0003700">
    <property type="term" value="F:DNA-binding transcription factor activity"/>
    <property type="evidence" value="ECO:0007669"/>
    <property type="project" value="TreeGrafter"/>
</dbReference>
<name>A0A0L0WDS8_GOTPU</name>
<dbReference type="SUPFAM" id="SSF51206">
    <property type="entry name" value="cAMP-binding domain-like"/>
    <property type="match status" value="1"/>
</dbReference>
<dbReference type="InterPro" id="IPR014710">
    <property type="entry name" value="RmlC-like_jellyroll"/>
</dbReference>
<dbReference type="GO" id="GO:0005829">
    <property type="term" value="C:cytosol"/>
    <property type="evidence" value="ECO:0007669"/>
    <property type="project" value="TreeGrafter"/>
</dbReference>
<dbReference type="InterPro" id="IPR012318">
    <property type="entry name" value="HTH_CRP"/>
</dbReference>
<dbReference type="GO" id="GO:0003677">
    <property type="term" value="F:DNA binding"/>
    <property type="evidence" value="ECO:0007669"/>
    <property type="project" value="UniProtKB-KW"/>
</dbReference>
<evidence type="ECO:0000256" key="2">
    <source>
        <dbReference type="ARBA" id="ARBA00023125"/>
    </source>
</evidence>
<dbReference type="AlphaFoldDB" id="A0A0L0WDS8"/>
<dbReference type="PANTHER" id="PTHR24567">
    <property type="entry name" value="CRP FAMILY TRANSCRIPTIONAL REGULATORY PROTEIN"/>
    <property type="match status" value="1"/>
</dbReference>
<accession>A0A0L0WDS8</accession>
<evidence type="ECO:0000313" key="7">
    <source>
        <dbReference type="Proteomes" id="UP000037267"/>
    </source>
</evidence>
<protein>
    <submittedName>
        <fullName evidence="6">Transcriptional regulator, Crp/Fnr family</fullName>
    </submittedName>
</protein>
<evidence type="ECO:0000259" key="4">
    <source>
        <dbReference type="PROSITE" id="PS50042"/>
    </source>
</evidence>
<dbReference type="Pfam" id="PF13545">
    <property type="entry name" value="HTH_Crp_2"/>
    <property type="match status" value="1"/>
</dbReference>
<keyword evidence="2" id="KW-0238">DNA-binding</keyword>
<dbReference type="Pfam" id="PF00027">
    <property type="entry name" value="cNMP_binding"/>
    <property type="match status" value="1"/>
</dbReference>
<reference evidence="7" key="1">
    <citation type="submission" date="2015-07" db="EMBL/GenBank/DDBJ databases">
        <title>Draft genome sequence of the purine-degrading Gottschalkia purinilyticum DSM 1384 (formerly Clostridium purinilyticum).</title>
        <authorList>
            <person name="Poehlein A."/>
            <person name="Schiel-Bengelsdorf B."/>
            <person name="Bengelsdorf F.R."/>
            <person name="Daniel R."/>
            <person name="Duerre P."/>
        </authorList>
    </citation>
    <scope>NUCLEOTIDE SEQUENCE [LARGE SCALE GENOMIC DNA]</scope>
    <source>
        <strain evidence="7">DSM 1384</strain>
    </source>
</reference>
<dbReference type="PATRIC" id="fig|1503.3.peg.1580"/>
<dbReference type="Proteomes" id="UP000037267">
    <property type="component" value="Unassembled WGS sequence"/>
</dbReference>
<dbReference type="STRING" id="1503.CLPU_2c00830"/>
<dbReference type="InterPro" id="IPR000595">
    <property type="entry name" value="cNMP-bd_dom"/>
</dbReference>
<dbReference type="SMART" id="SM00419">
    <property type="entry name" value="HTH_CRP"/>
    <property type="match status" value="1"/>
</dbReference>
<evidence type="ECO:0000259" key="5">
    <source>
        <dbReference type="PROSITE" id="PS51063"/>
    </source>
</evidence>
<dbReference type="InterPro" id="IPR036388">
    <property type="entry name" value="WH-like_DNA-bd_sf"/>
</dbReference>
<keyword evidence="1" id="KW-0805">Transcription regulation</keyword>
<keyword evidence="3" id="KW-0804">Transcription</keyword>
<dbReference type="CDD" id="cd00038">
    <property type="entry name" value="CAP_ED"/>
    <property type="match status" value="1"/>
</dbReference>
<dbReference type="PRINTS" id="PR00034">
    <property type="entry name" value="HTHCRP"/>
</dbReference>